<evidence type="ECO:0000256" key="5">
    <source>
        <dbReference type="ARBA" id="ARBA00023244"/>
    </source>
</evidence>
<gene>
    <name evidence="7" type="ORF">BJL86_0138</name>
</gene>
<evidence type="ECO:0000256" key="4">
    <source>
        <dbReference type="ARBA" id="ARBA00023027"/>
    </source>
</evidence>
<dbReference type="RefSeq" id="WP_083657600.1">
    <property type="nucleotide sequence ID" value="NZ_CP015961.1"/>
</dbReference>
<dbReference type="PANTHER" id="PTHR35330">
    <property type="entry name" value="SIROHEME BIOSYNTHESIS PROTEIN MET8"/>
    <property type="match status" value="1"/>
</dbReference>
<comment type="pathway">
    <text evidence="1">Porphyrin-containing compound metabolism; siroheme biosynthesis; sirohydrochlorin from precorrin-2: step 1/1.</text>
</comment>
<dbReference type="KEGG" id="dtm:BJL86_0138"/>
<reference evidence="7 8" key="1">
    <citation type="submission" date="2016-06" db="EMBL/GenBank/DDBJ databases">
        <title>Complete genome sequence of a saline-alkali tolerant type strain Dietzia timorensis ID05-A0528T.</title>
        <authorList>
            <person name="Wu X."/>
        </authorList>
    </citation>
    <scope>NUCLEOTIDE SEQUENCE [LARGE SCALE GENOMIC DNA]</scope>
    <source>
        <strain evidence="7 8">ID05-A0528</strain>
    </source>
</reference>
<dbReference type="STRING" id="499555.BJL86_0138"/>
<dbReference type="EC" id="1.3.1.76" evidence="2"/>
<accession>A0A173LGN5</accession>
<dbReference type="AlphaFoldDB" id="A0A173LGN5"/>
<proteinExistence type="predicted"/>
<evidence type="ECO:0000313" key="7">
    <source>
        <dbReference type="EMBL" id="ANI90949.1"/>
    </source>
</evidence>
<dbReference type="GO" id="GO:0004325">
    <property type="term" value="F:ferrochelatase activity"/>
    <property type="evidence" value="ECO:0007669"/>
    <property type="project" value="InterPro"/>
</dbReference>
<evidence type="ECO:0000256" key="2">
    <source>
        <dbReference type="ARBA" id="ARBA00012400"/>
    </source>
</evidence>
<evidence type="ECO:0000256" key="3">
    <source>
        <dbReference type="ARBA" id="ARBA00023002"/>
    </source>
</evidence>
<protein>
    <recommendedName>
        <fullName evidence="2">precorrin-2 dehydrogenase</fullName>
        <ecNumber evidence="2">1.3.1.76</ecNumber>
    </recommendedName>
</protein>
<dbReference type="InterPro" id="IPR006367">
    <property type="entry name" value="Sirohaem_synthase_N"/>
</dbReference>
<dbReference type="NCBIfam" id="TIGR01470">
    <property type="entry name" value="cysG_Nterm"/>
    <property type="match status" value="1"/>
</dbReference>
<organism evidence="7 8">
    <name type="scientific">Dietzia timorensis</name>
    <dbReference type="NCBI Taxonomy" id="499555"/>
    <lineage>
        <taxon>Bacteria</taxon>
        <taxon>Bacillati</taxon>
        <taxon>Actinomycetota</taxon>
        <taxon>Actinomycetes</taxon>
        <taxon>Mycobacteriales</taxon>
        <taxon>Dietziaceae</taxon>
        <taxon>Dietzia</taxon>
    </lineage>
</organism>
<dbReference type="InterPro" id="IPR036291">
    <property type="entry name" value="NAD(P)-bd_dom_sf"/>
</dbReference>
<comment type="catalytic activity">
    <reaction evidence="6">
        <text>precorrin-2 + NAD(+) = sirohydrochlorin + NADH + 2 H(+)</text>
        <dbReference type="Rhea" id="RHEA:15613"/>
        <dbReference type="ChEBI" id="CHEBI:15378"/>
        <dbReference type="ChEBI" id="CHEBI:57540"/>
        <dbReference type="ChEBI" id="CHEBI:57945"/>
        <dbReference type="ChEBI" id="CHEBI:58351"/>
        <dbReference type="ChEBI" id="CHEBI:58827"/>
        <dbReference type="EC" id="1.3.1.76"/>
    </reaction>
</comment>
<dbReference type="PANTHER" id="PTHR35330:SF1">
    <property type="entry name" value="SIROHEME BIOSYNTHESIS PROTEIN MET8"/>
    <property type="match status" value="1"/>
</dbReference>
<dbReference type="Gene3D" id="3.40.50.720">
    <property type="entry name" value="NAD(P)-binding Rossmann-like Domain"/>
    <property type="match status" value="1"/>
</dbReference>
<evidence type="ECO:0000313" key="8">
    <source>
        <dbReference type="Proteomes" id="UP000186104"/>
    </source>
</evidence>
<keyword evidence="4" id="KW-0520">NAD</keyword>
<evidence type="ECO:0000256" key="1">
    <source>
        <dbReference type="ARBA" id="ARBA00005010"/>
    </source>
</evidence>
<dbReference type="SUPFAM" id="SSF51735">
    <property type="entry name" value="NAD(P)-binding Rossmann-fold domains"/>
    <property type="match status" value="1"/>
</dbReference>
<keyword evidence="8" id="KW-1185">Reference proteome</keyword>
<name>A0A173LGN5_9ACTN</name>
<keyword evidence="3" id="KW-0560">Oxidoreductase</keyword>
<dbReference type="Pfam" id="PF13241">
    <property type="entry name" value="NAD_binding_7"/>
    <property type="match status" value="1"/>
</dbReference>
<dbReference type="GO" id="GO:0019354">
    <property type="term" value="P:siroheme biosynthetic process"/>
    <property type="evidence" value="ECO:0007669"/>
    <property type="project" value="UniProtKB-UniPathway"/>
</dbReference>
<dbReference type="InterPro" id="IPR028161">
    <property type="entry name" value="Met8-like"/>
</dbReference>
<dbReference type="UniPathway" id="UPA00262">
    <property type="reaction ID" value="UER00222"/>
</dbReference>
<dbReference type="GO" id="GO:0043115">
    <property type="term" value="F:precorrin-2 dehydrogenase activity"/>
    <property type="evidence" value="ECO:0007669"/>
    <property type="project" value="UniProtKB-EC"/>
</dbReference>
<sequence>MTLAPYAPAAPLAPSDLAGSPAHLPAGAVSPGMTSDVAPTQADSFPLALLLEDKLVVLVGGGAVAARRAAAFAGAGARLRIVAPTLHPSIAELLGPQDEWVQREFILGDLTDAWLAHTATGDPAVDAEVAREAEWRHIFCINAGNRDAGTAAVPARATAHTPTGRVQVAVDSGDPRRSVAVARHMQDELESGRAPLHPRRRR</sequence>
<dbReference type="Proteomes" id="UP000186104">
    <property type="component" value="Chromosome"/>
</dbReference>
<dbReference type="OrthoDB" id="4773677at2"/>
<keyword evidence="5" id="KW-0627">Porphyrin biosynthesis</keyword>
<evidence type="ECO:0000256" key="6">
    <source>
        <dbReference type="ARBA" id="ARBA00047561"/>
    </source>
</evidence>
<dbReference type="EMBL" id="CP015961">
    <property type="protein sequence ID" value="ANI90949.1"/>
    <property type="molecule type" value="Genomic_DNA"/>
</dbReference>